<sequence>MGNLPVVTTSFVGRDSELDRIDRALQDHRLVTLSGSGGVGKSRLALQTAERVRDRYADGVWWADLSHLDDDQLLTTTVCDGVGLLDHSPRRPVAALCEWLSDRRLLLVLDCCERVVDSCRQLVTELLSAAPGLTVLATSRQPLGAEGEHAMEVSPLSAGEDGDEAVRLFHDRAAAVVPGLAFDSPGDTAAVAEICRRLEGIPLAVELACAQLRDSTAQEITGRLASRLDALSDNTLWPRRHRALRTTIGWSHELCAPLERLLWARLSVFRGVIMTADAEAVCAGGPLGGEAIAPALESLAEQSVLRRTGDGYRMLDTLREYGAMWLAELAEDALFTDRHARHFAQTAVQAHAGWLGPQQVEWYRRVASTHPDLCAALEHLLAEDPEKAMEMAGCAGLFWSCCGHLHQARTYLERVLALPLSAGPHRTRALWALGITLTLQGDHEAARRVGKECEEAARLGQDAEAALSAAHSMSFTYLMMGRPQTAHLVSDHALRLHPGDPADAPSQMRCRVIRLFALSALGRLDEAYEEATRLQRISLRFGEHWGRAYADHQLALIHLLQGRPRHAESHARAMLASKHELHDSLGIALGLDLLAGAIAARGTGSRRPVPPARDTRTGGSSATPTAAPPSSGRSGSSGSSRHGRRPGTRRTNGPTAGPRPTTPSAAWPMPWRVNSPREQALPASRCDDHQPAHGRPCRGAARVRAGEPRVLLRLGARPGRRLLHRLRRTPQ</sequence>
<dbReference type="PANTHER" id="PTHR47691">
    <property type="entry name" value="REGULATOR-RELATED"/>
    <property type="match status" value="1"/>
</dbReference>
<name>A0A7J0D4J6_STRMI</name>
<dbReference type="GO" id="GO:0043531">
    <property type="term" value="F:ADP binding"/>
    <property type="evidence" value="ECO:0007669"/>
    <property type="project" value="InterPro"/>
</dbReference>
<dbReference type="InterPro" id="IPR011990">
    <property type="entry name" value="TPR-like_helical_dom_sf"/>
</dbReference>
<feature type="domain" description="NB-ARC" evidence="2">
    <location>
        <begin position="18"/>
        <end position="141"/>
    </location>
</feature>
<dbReference type="PRINTS" id="PR00364">
    <property type="entry name" value="DISEASERSIST"/>
</dbReference>
<evidence type="ECO:0000313" key="4">
    <source>
        <dbReference type="Proteomes" id="UP000498740"/>
    </source>
</evidence>
<dbReference type="PANTHER" id="PTHR47691:SF3">
    <property type="entry name" value="HTH-TYPE TRANSCRIPTIONAL REGULATOR RV0890C-RELATED"/>
    <property type="match status" value="1"/>
</dbReference>
<evidence type="ECO:0000313" key="3">
    <source>
        <dbReference type="EMBL" id="GFN09618.1"/>
    </source>
</evidence>
<dbReference type="InterPro" id="IPR027417">
    <property type="entry name" value="P-loop_NTPase"/>
</dbReference>
<feature type="region of interest" description="Disordered" evidence="1">
    <location>
        <begin position="602"/>
        <end position="671"/>
    </location>
</feature>
<dbReference type="EMBL" id="BLWD01000002">
    <property type="protein sequence ID" value="GFN09618.1"/>
    <property type="molecule type" value="Genomic_DNA"/>
</dbReference>
<reference evidence="3 4" key="1">
    <citation type="submission" date="2020-05" db="EMBL/GenBank/DDBJ databases">
        <title>Whole genome shotgun sequence of Streptomyces microflavus NBRC 13062.</title>
        <authorList>
            <person name="Komaki H."/>
            <person name="Tamura T."/>
        </authorList>
    </citation>
    <scope>NUCLEOTIDE SEQUENCE [LARGE SCALE GENOMIC DNA]</scope>
    <source>
        <strain evidence="3 4">NBRC 13062</strain>
    </source>
</reference>
<dbReference type="SUPFAM" id="SSF52540">
    <property type="entry name" value="P-loop containing nucleoside triphosphate hydrolases"/>
    <property type="match status" value="1"/>
</dbReference>
<dbReference type="InterPro" id="IPR002182">
    <property type="entry name" value="NB-ARC"/>
</dbReference>
<proteinExistence type="predicted"/>
<accession>A0A7J0D4J6</accession>
<evidence type="ECO:0000259" key="2">
    <source>
        <dbReference type="Pfam" id="PF00931"/>
    </source>
</evidence>
<feature type="compositionally biased region" description="Low complexity" evidence="1">
    <location>
        <begin position="617"/>
        <end position="640"/>
    </location>
</feature>
<dbReference type="Proteomes" id="UP000498740">
    <property type="component" value="Unassembled WGS sequence"/>
</dbReference>
<gene>
    <name evidence="3" type="ORF">Smic_81740</name>
</gene>
<dbReference type="AlphaFoldDB" id="A0A7J0D4J6"/>
<dbReference type="Pfam" id="PF00931">
    <property type="entry name" value="NB-ARC"/>
    <property type="match status" value="1"/>
</dbReference>
<dbReference type="Gene3D" id="1.25.40.10">
    <property type="entry name" value="Tetratricopeptide repeat domain"/>
    <property type="match status" value="1"/>
</dbReference>
<comment type="caution">
    <text evidence="3">The sequence shown here is derived from an EMBL/GenBank/DDBJ whole genome shotgun (WGS) entry which is preliminary data.</text>
</comment>
<evidence type="ECO:0000256" key="1">
    <source>
        <dbReference type="SAM" id="MobiDB-lite"/>
    </source>
</evidence>
<feature type="compositionally biased region" description="Low complexity" evidence="1">
    <location>
        <begin position="649"/>
        <end position="666"/>
    </location>
</feature>
<protein>
    <recommendedName>
        <fullName evidence="2">NB-ARC domain-containing protein</fullName>
    </recommendedName>
</protein>
<dbReference type="SUPFAM" id="SSF48452">
    <property type="entry name" value="TPR-like"/>
    <property type="match status" value="2"/>
</dbReference>
<organism evidence="3 4">
    <name type="scientific">Streptomyces microflavus</name>
    <name type="common">Streptomyces lipmanii</name>
    <dbReference type="NCBI Taxonomy" id="1919"/>
    <lineage>
        <taxon>Bacteria</taxon>
        <taxon>Bacillati</taxon>
        <taxon>Actinomycetota</taxon>
        <taxon>Actinomycetes</taxon>
        <taxon>Kitasatosporales</taxon>
        <taxon>Streptomycetaceae</taxon>
        <taxon>Streptomyces</taxon>
    </lineage>
</organism>
<dbReference type="Gene3D" id="3.40.50.300">
    <property type="entry name" value="P-loop containing nucleotide triphosphate hydrolases"/>
    <property type="match status" value="1"/>
</dbReference>